<accession>A0A8H4RZK8</accession>
<dbReference type="AlphaFoldDB" id="A0A8H4RZK8"/>
<keyword evidence="3" id="KW-1185">Reference proteome</keyword>
<evidence type="ECO:0000313" key="3">
    <source>
        <dbReference type="Proteomes" id="UP000566819"/>
    </source>
</evidence>
<dbReference type="GO" id="GO:0005886">
    <property type="term" value="C:plasma membrane"/>
    <property type="evidence" value="ECO:0007669"/>
    <property type="project" value="UniProtKB-SubCell"/>
</dbReference>
<gene>
    <name evidence="2" type="ORF">G7Y89_g653</name>
</gene>
<comment type="caution">
    <text evidence="2">The sequence shown here is derived from an EMBL/GenBank/DDBJ whole genome shotgun (WGS) entry which is preliminary data.</text>
</comment>
<dbReference type="InterPro" id="IPR045861">
    <property type="entry name" value="CorA_cytoplasmic_dom"/>
</dbReference>
<dbReference type="Proteomes" id="UP000566819">
    <property type="component" value="Unassembled WGS sequence"/>
</dbReference>
<dbReference type="GO" id="GO:0015087">
    <property type="term" value="F:cobalt ion transmembrane transporter activity"/>
    <property type="evidence" value="ECO:0007669"/>
    <property type="project" value="TreeGrafter"/>
</dbReference>
<dbReference type="GO" id="GO:0015095">
    <property type="term" value="F:magnesium ion transmembrane transporter activity"/>
    <property type="evidence" value="ECO:0007669"/>
    <property type="project" value="TreeGrafter"/>
</dbReference>
<comment type="subcellular location">
    <subcellularLocation>
        <location evidence="1">Cell membrane</location>
        <topology evidence="1">Multi-pass membrane protein</topology>
    </subcellularLocation>
</comment>
<name>A0A8H4RZK8_9HELO</name>
<reference evidence="2 3" key="1">
    <citation type="submission" date="2020-03" db="EMBL/GenBank/DDBJ databases">
        <title>Draft Genome Sequence of Cudoniella acicularis.</title>
        <authorList>
            <person name="Buettner E."/>
            <person name="Kellner H."/>
        </authorList>
    </citation>
    <scope>NUCLEOTIDE SEQUENCE [LARGE SCALE GENOMIC DNA]</scope>
    <source>
        <strain evidence="2 3">DSM 108380</strain>
    </source>
</reference>
<dbReference type="GO" id="GO:0050897">
    <property type="term" value="F:cobalt ion binding"/>
    <property type="evidence" value="ECO:0007669"/>
    <property type="project" value="TreeGrafter"/>
</dbReference>
<sequence>MERDGRFADYDDAKVYEDSKRFSLDPSTSNFVVEFGFDSAQIAFNLDENGFKDLLGSARTDERPVRWINIWAPHRQKGIVQFLTEHYEFSPRLSAIIATDPEADEGISPAPARHHLTQRIFPHNKDDVELGAVSMDVPRTSLHNDTSHYAIVKQMYQFHSIDVGQKFICIAANWMHEQEQKSSKSDRDFNIEEEGQQRRLYSWLVLCNDNTVISFHEHPGSVGIEDLKSIRSNLLSVLYQISKNGYDPAEVISMQSVRQVLNKSPVDKWGEEGASNLFYYLFDDWRAVYSTVGAFQKRLTLLQKQIFHNMTRKSVESIDIEIIPKLHVLGTQIRRMHHVYEGYKNLVQRILEPPKPSVPDDSRQDPVLADSARSRFERLGDRLQLMILSETKEFLTEKDALISTYFNINAQKDTESTSRLTRAATLLAKLSVLFLPVNLMTAYFSMQITAVRPA</sequence>
<dbReference type="PANTHER" id="PTHR46494">
    <property type="entry name" value="CORA FAMILY METAL ION TRANSPORTER (EUROFUNG)"/>
    <property type="match status" value="1"/>
</dbReference>
<organism evidence="2 3">
    <name type="scientific">Cudoniella acicularis</name>
    <dbReference type="NCBI Taxonomy" id="354080"/>
    <lineage>
        <taxon>Eukaryota</taxon>
        <taxon>Fungi</taxon>
        <taxon>Dikarya</taxon>
        <taxon>Ascomycota</taxon>
        <taxon>Pezizomycotina</taxon>
        <taxon>Leotiomycetes</taxon>
        <taxon>Helotiales</taxon>
        <taxon>Tricladiaceae</taxon>
        <taxon>Cudoniella</taxon>
    </lineage>
</organism>
<dbReference type="OrthoDB" id="5430812at2759"/>
<dbReference type="EMBL" id="JAAMPI010000023">
    <property type="protein sequence ID" value="KAF4637447.1"/>
    <property type="molecule type" value="Genomic_DNA"/>
</dbReference>
<dbReference type="PANTHER" id="PTHR46494:SF1">
    <property type="entry name" value="CORA FAMILY METAL ION TRANSPORTER (EUROFUNG)"/>
    <property type="match status" value="1"/>
</dbReference>
<proteinExistence type="predicted"/>
<evidence type="ECO:0000313" key="2">
    <source>
        <dbReference type="EMBL" id="KAF4637447.1"/>
    </source>
</evidence>
<protein>
    <submittedName>
        <fullName evidence="2">Uncharacterized protein</fullName>
    </submittedName>
</protein>
<evidence type="ECO:0000256" key="1">
    <source>
        <dbReference type="ARBA" id="ARBA00004651"/>
    </source>
</evidence>
<dbReference type="SUPFAM" id="SSF143865">
    <property type="entry name" value="CorA soluble domain-like"/>
    <property type="match status" value="1"/>
</dbReference>
<dbReference type="GO" id="GO:0000287">
    <property type="term" value="F:magnesium ion binding"/>
    <property type="evidence" value="ECO:0007669"/>
    <property type="project" value="TreeGrafter"/>
</dbReference>